<dbReference type="EMBL" id="CATQJL010000112">
    <property type="protein sequence ID" value="CAJ0592740.1"/>
    <property type="molecule type" value="Genomic_DNA"/>
</dbReference>
<dbReference type="AlphaFoldDB" id="A0AA36DU52"/>
<accession>A0AA36DU52</accession>
<sequence>MFVDALHYSKPIPSEKGSLYEFDARNFDNDNSFNRAQTFARMMVSDPKYKGESFHDNNNTLCKVGQLRVIDINAWSALSNA</sequence>
<gene>
    <name evidence="1" type="ORF">CYNAS_LOCUS4723</name>
</gene>
<comment type="caution">
    <text evidence="1">The sequence shown here is derived from an EMBL/GenBank/DDBJ whole genome shotgun (WGS) entry which is preliminary data.</text>
</comment>
<organism evidence="1 2">
    <name type="scientific">Cylicocyclus nassatus</name>
    <name type="common">Nematode worm</name>
    <dbReference type="NCBI Taxonomy" id="53992"/>
    <lineage>
        <taxon>Eukaryota</taxon>
        <taxon>Metazoa</taxon>
        <taxon>Ecdysozoa</taxon>
        <taxon>Nematoda</taxon>
        <taxon>Chromadorea</taxon>
        <taxon>Rhabditida</taxon>
        <taxon>Rhabditina</taxon>
        <taxon>Rhabditomorpha</taxon>
        <taxon>Strongyloidea</taxon>
        <taxon>Strongylidae</taxon>
        <taxon>Cylicocyclus</taxon>
    </lineage>
</organism>
<evidence type="ECO:0000313" key="2">
    <source>
        <dbReference type="Proteomes" id="UP001176961"/>
    </source>
</evidence>
<reference evidence="1" key="1">
    <citation type="submission" date="2023-07" db="EMBL/GenBank/DDBJ databases">
        <authorList>
            <consortium name="CYATHOMIX"/>
        </authorList>
    </citation>
    <scope>NUCLEOTIDE SEQUENCE</scope>
    <source>
        <strain evidence="1">N/A</strain>
    </source>
</reference>
<evidence type="ECO:0000313" key="1">
    <source>
        <dbReference type="EMBL" id="CAJ0592740.1"/>
    </source>
</evidence>
<dbReference type="Proteomes" id="UP001176961">
    <property type="component" value="Unassembled WGS sequence"/>
</dbReference>
<keyword evidence="2" id="KW-1185">Reference proteome</keyword>
<proteinExistence type="predicted"/>
<name>A0AA36DU52_CYLNA</name>
<protein>
    <submittedName>
        <fullName evidence="1">Uncharacterized protein</fullName>
    </submittedName>
</protein>